<keyword evidence="1" id="KW-0812">Transmembrane</keyword>
<dbReference type="Proteomes" id="UP000028501">
    <property type="component" value="Chromosome"/>
</dbReference>
<evidence type="ECO:0000313" key="3">
    <source>
        <dbReference type="Proteomes" id="UP000028501"/>
    </source>
</evidence>
<dbReference type="KEGG" id="afg:AFULGI_00022080"/>
<dbReference type="RefSeq" id="WP_048064493.1">
    <property type="nucleotide sequence ID" value="NZ_CP006577.1"/>
</dbReference>
<evidence type="ECO:0008006" key="4">
    <source>
        <dbReference type="Google" id="ProtNLM"/>
    </source>
</evidence>
<dbReference type="EMBL" id="CP006577">
    <property type="protein sequence ID" value="AIG98940.1"/>
    <property type="molecule type" value="Genomic_DNA"/>
</dbReference>
<sequence>MRALWLALVLLILSIPAVSAQITVTRDLPDSAKVGDEITVTLALTIGSEKPAGAIIEESIPDGASYISSSPEATVSEGKLKWAFYGEQLKDMTLQYTVKVEKAGKLEFSGTVKTLLGNENIGGDSELEVSEKSAEQPKGTPGFEAFVAVAVIGSIALLRRKH</sequence>
<dbReference type="AlphaFoldDB" id="A0A075WEU9"/>
<feature type="transmembrane region" description="Helical" evidence="1">
    <location>
        <begin position="141"/>
        <end position="158"/>
    </location>
</feature>
<dbReference type="GeneID" id="24795691"/>
<keyword evidence="1" id="KW-1133">Transmembrane helix</keyword>
<gene>
    <name evidence="2" type="ORF">AFULGI_00022080</name>
</gene>
<reference evidence="2 3" key="1">
    <citation type="submission" date="2013-07" db="EMBL/GenBank/DDBJ databases">
        <title>Genome of Archaeoglobus fulgidus.</title>
        <authorList>
            <person name="Fiebig A."/>
            <person name="Birkeland N.-K."/>
        </authorList>
    </citation>
    <scope>NUCLEOTIDE SEQUENCE [LARGE SCALE GENOMIC DNA]</scope>
    <source>
        <strain evidence="2 3">DSM 8774</strain>
    </source>
</reference>
<evidence type="ECO:0000256" key="1">
    <source>
        <dbReference type="SAM" id="Phobius"/>
    </source>
</evidence>
<dbReference type="HOGENOM" id="CLU_1631533_0_0_2"/>
<protein>
    <recommendedName>
        <fullName evidence="4">DUF11 domain-containing protein</fullName>
    </recommendedName>
</protein>
<organism evidence="2 3">
    <name type="scientific">Archaeoglobus fulgidus DSM 8774</name>
    <dbReference type="NCBI Taxonomy" id="1344584"/>
    <lineage>
        <taxon>Archaea</taxon>
        <taxon>Methanobacteriati</taxon>
        <taxon>Methanobacteriota</taxon>
        <taxon>Archaeoglobi</taxon>
        <taxon>Archaeoglobales</taxon>
        <taxon>Archaeoglobaceae</taxon>
        <taxon>Archaeoglobus</taxon>
    </lineage>
</organism>
<evidence type="ECO:0000313" key="2">
    <source>
        <dbReference type="EMBL" id="AIG98940.1"/>
    </source>
</evidence>
<accession>A0A075WEU9</accession>
<keyword evidence="1" id="KW-0472">Membrane</keyword>
<proteinExistence type="predicted"/>
<name>A0A075WEU9_ARCFL</name>